<evidence type="ECO:0000313" key="3">
    <source>
        <dbReference type="EMBL" id="PBA28088.1"/>
    </source>
</evidence>
<feature type="binding site" evidence="1">
    <location>
        <position position="225"/>
    </location>
    <ligand>
        <name>a divalent metal cation</name>
        <dbReference type="ChEBI" id="CHEBI:60240"/>
        <label>1</label>
    </ligand>
</feature>
<evidence type="ECO:0000256" key="1">
    <source>
        <dbReference type="PIRSR" id="PIRSR005902-1"/>
    </source>
</evidence>
<dbReference type="SUPFAM" id="SSF51556">
    <property type="entry name" value="Metallo-dependent hydrolases"/>
    <property type="match status" value="1"/>
</dbReference>
<dbReference type="PIRSF" id="PIRSF005902">
    <property type="entry name" value="DNase_TatD"/>
    <property type="match status" value="1"/>
</dbReference>
<dbReference type="Proteomes" id="UP000217768">
    <property type="component" value="Unassembled WGS sequence"/>
</dbReference>
<dbReference type="GO" id="GO:0016788">
    <property type="term" value="F:hydrolase activity, acting on ester bonds"/>
    <property type="evidence" value="ECO:0007669"/>
    <property type="project" value="InterPro"/>
</dbReference>
<feature type="binding site" evidence="1">
    <location>
        <position position="177"/>
    </location>
    <ligand>
        <name>a divalent metal cation</name>
        <dbReference type="ChEBI" id="CHEBI:60240"/>
        <label>2</label>
    </ligand>
</feature>
<dbReference type="Gene3D" id="3.20.20.140">
    <property type="entry name" value="Metal-dependent hydrolases"/>
    <property type="match status" value="1"/>
</dbReference>
<evidence type="ECO:0000313" key="4">
    <source>
        <dbReference type="Proteomes" id="UP000217768"/>
    </source>
</evidence>
<keyword evidence="1" id="KW-0479">Metal-binding</keyword>
<dbReference type="InterPro" id="IPR032466">
    <property type="entry name" value="Metal_Hydrolase"/>
</dbReference>
<dbReference type="AlphaFoldDB" id="A0A2A2ZNT3"/>
<feature type="region of interest" description="Disordered" evidence="2">
    <location>
        <begin position="1"/>
        <end position="24"/>
    </location>
</feature>
<feature type="binding site" evidence="1">
    <location>
        <position position="155"/>
    </location>
    <ligand>
        <name>a divalent metal cation</name>
        <dbReference type="ChEBI" id="CHEBI:60240"/>
        <label>2</label>
    </ligand>
</feature>
<accession>A0A2A2ZNT3</accession>
<dbReference type="PANTHER" id="PTHR46124">
    <property type="entry name" value="D-AMINOACYL-TRNA DEACYLASE"/>
    <property type="match status" value="1"/>
</dbReference>
<gene>
    <name evidence="3" type="ORF">CKJ66_04010</name>
</gene>
<dbReference type="PANTHER" id="PTHR46124:SF2">
    <property type="entry name" value="D-AMINOACYL-TRNA DEACYLASE"/>
    <property type="match status" value="1"/>
</dbReference>
<name>A0A2A2ZNT3_MYCAV</name>
<evidence type="ECO:0000256" key="2">
    <source>
        <dbReference type="SAM" id="MobiDB-lite"/>
    </source>
</evidence>
<reference evidence="3 4" key="1">
    <citation type="submission" date="2017-08" db="EMBL/GenBank/DDBJ databases">
        <title>Phylogenetic analysis of Mycobacterium avium complex whole genomes.</title>
        <authorList>
            <person name="Caverly L.J."/>
            <person name="Spilker T."/>
            <person name="Lipuma J."/>
        </authorList>
    </citation>
    <scope>NUCLEOTIDE SEQUENCE [LARGE SCALE GENOMIC DNA]</scope>
    <source>
        <strain evidence="3 4">FLAC0165</strain>
    </source>
</reference>
<dbReference type="GO" id="GO:0046872">
    <property type="term" value="F:metal ion binding"/>
    <property type="evidence" value="ECO:0007669"/>
    <property type="project" value="UniProtKB-KW"/>
</dbReference>
<sequence length="275" mass="29958">MACRPGGAPQLVAGRHGGDRRTDPGVAVTDLGPLLDSHCHLGAYDDPVAVMDAAAAANVSLVAVTESPEEFRRLRTRLGRRPTIEVALGLHPLRAASFRPADIARFFRCMPQTRWIGEVGLDFSQHGIATKKHQLRVFDIVLTEAQPGRHPLTVHSRGAEADVINLLSQARVPAVMHWYTGPLKLVDDALAAGLHFSVNPAMIRSKRFGSFITHVPAERILLETDGPYAKTSGRPVQPTDLVSLVNQLAVTWQVTPLDAAQTLRRNHDQLQRVAG</sequence>
<protein>
    <submittedName>
        <fullName evidence="3">Hydrolase TatD</fullName>
    </submittedName>
</protein>
<keyword evidence="3" id="KW-0378">Hydrolase</keyword>
<feature type="binding site" evidence="1">
    <location>
        <position position="38"/>
    </location>
    <ligand>
        <name>a divalent metal cation</name>
        <dbReference type="ChEBI" id="CHEBI:60240"/>
        <label>1</label>
    </ligand>
</feature>
<dbReference type="Pfam" id="PF01026">
    <property type="entry name" value="TatD_DNase"/>
    <property type="match status" value="1"/>
</dbReference>
<proteinExistence type="predicted"/>
<dbReference type="EMBL" id="NSFD01000004">
    <property type="protein sequence ID" value="PBA28088.1"/>
    <property type="molecule type" value="Genomic_DNA"/>
</dbReference>
<comment type="caution">
    <text evidence="3">The sequence shown here is derived from an EMBL/GenBank/DDBJ whole genome shotgun (WGS) entry which is preliminary data.</text>
</comment>
<dbReference type="InterPro" id="IPR001130">
    <property type="entry name" value="TatD-like"/>
</dbReference>
<feature type="binding site" evidence="1">
    <location>
        <position position="40"/>
    </location>
    <ligand>
        <name>a divalent metal cation</name>
        <dbReference type="ChEBI" id="CHEBI:60240"/>
        <label>1</label>
    </ligand>
</feature>
<feature type="binding site" evidence="1">
    <location>
        <position position="118"/>
    </location>
    <ligand>
        <name>a divalent metal cation</name>
        <dbReference type="ChEBI" id="CHEBI:60240"/>
        <label>1</label>
    </ligand>
</feature>
<organism evidence="3 4">
    <name type="scientific">Mycobacterium avium</name>
    <dbReference type="NCBI Taxonomy" id="1764"/>
    <lineage>
        <taxon>Bacteria</taxon>
        <taxon>Bacillati</taxon>
        <taxon>Actinomycetota</taxon>
        <taxon>Actinomycetes</taxon>
        <taxon>Mycobacteriales</taxon>
        <taxon>Mycobacteriaceae</taxon>
        <taxon>Mycobacterium</taxon>
        <taxon>Mycobacterium avium complex (MAC)</taxon>
    </lineage>
</organism>